<feature type="region of interest" description="Disordered" evidence="1">
    <location>
        <begin position="267"/>
        <end position="340"/>
    </location>
</feature>
<name>R0LLJ0_ANAPL</name>
<keyword evidence="3" id="KW-1185">Reference proteome</keyword>
<dbReference type="AlphaFoldDB" id="R0LLJ0"/>
<sequence>MLQGSAGALAGALGRLWMTKLRLLEVAWAERRREVQKEVKTAVSGTHVEIFAVYGIGQQQYTERKEESGDLLEHPRERSGNNGCRDECSSHLKLMKTEEHNEKGGLGACEDSTGTNFSSCLYLLSPSLLRGILGPSILLPLQIGALKEFKGETSEEIKSCTVPGGLATVRKHFGNGQMTPSMTIFAHSQYQHKAAEEISGTTQLPLSSNTREAECSATATKEAPLEAFQSQETATEIWNILTCCTKSCSNVKVLCTGFSQGERASTLTQHTDEAGKKNTPGATVAHSEHLTSTTHSRTETSQHPKSSPKQLTFVMGFSSQNGDSSAISQVLPPPEQHTDSMGCRVCRPGAQEGARASSLAEAASQQLTQLSEVPQDNFTAFLPQQSLLHLDLTFDKEFPAYR</sequence>
<gene>
    <name evidence="2" type="ORF">Anapl_11601</name>
</gene>
<evidence type="ECO:0000313" key="3">
    <source>
        <dbReference type="Proteomes" id="UP000296049"/>
    </source>
</evidence>
<feature type="compositionally biased region" description="Polar residues" evidence="1">
    <location>
        <begin position="317"/>
        <end position="328"/>
    </location>
</feature>
<feature type="region of interest" description="Disordered" evidence="1">
    <location>
        <begin position="65"/>
        <end position="84"/>
    </location>
</feature>
<reference evidence="3" key="1">
    <citation type="journal article" date="2013" name="Nat. Genet.">
        <title>The duck genome and transcriptome provide insight into an avian influenza virus reservoir species.</title>
        <authorList>
            <person name="Huang Y."/>
            <person name="Li Y."/>
            <person name="Burt D.W."/>
            <person name="Chen H."/>
            <person name="Zhang Y."/>
            <person name="Qian W."/>
            <person name="Kim H."/>
            <person name="Gan S."/>
            <person name="Zhao Y."/>
            <person name="Li J."/>
            <person name="Yi K."/>
            <person name="Feng H."/>
            <person name="Zhu P."/>
            <person name="Li B."/>
            <person name="Liu Q."/>
            <person name="Fairley S."/>
            <person name="Magor K.E."/>
            <person name="Du Z."/>
            <person name="Hu X."/>
            <person name="Goodman L."/>
            <person name="Tafer H."/>
            <person name="Vignal A."/>
            <person name="Lee T."/>
            <person name="Kim K.W."/>
            <person name="Sheng Z."/>
            <person name="An Y."/>
            <person name="Searle S."/>
            <person name="Herrero J."/>
            <person name="Groenen M.A."/>
            <person name="Crooijmans R.P."/>
            <person name="Faraut T."/>
            <person name="Cai Q."/>
            <person name="Webster R.G."/>
            <person name="Aldridge J.R."/>
            <person name="Warren W.C."/>
            <person name="Bartschat S."/>
            <person name="Kehr S."/>
            <person name="Marz M."/>
            <person name="Stadler P.F."/>
            <person name="Smith J."/>
            <person name="Kraus R.H."/>
            <person name="Zhao Y."/>
            <person name="Ren L."/>
            <person name="Fei J."/>
            <person name="Morisson M."/>
            <person name="Kaiser P."/>
            <person name="Griffin D.K."/>
            <person name="Rao M."/>
            <person name="Pitel F."/>
            <person name="Wang J."/>
            <person name="Li N."/>
        </authorList>
    </citation>
    <scope>NUCLEOTIDE SEQUENCE [LARGE SCALE GENOMIC DNA]</scope>
</reference>
<proteinExistence type="predicted"/>
<dbReference type="EMBL" id="KB742953">
    <property type="protein sequence ID" value="EOB02545.1"/>
    <property type="molecule type" value="Genomic_DNA"/>
</dbReference>
<organism evidence="2 3">
    <name type="scientific">Anas platyrhynchos</name>
    <name type="common">Mallard</name>
    <name type="synonym">Anas boschas</name>
    <dbReference type="NCBI Taxonomy" id="8839"/>
    <lineage>
        <taxon>Eukaryota</taxon>
        <taxon>Metazoa</taxon>
        <taxon>Chordata</taxon>
        <taxon>Craniata</taxon>
        <taxon>Vertebrata</taxon>
        <taxon>Euteleostomi</taxon>
        <taxon>Archelosauria</taxon>
        <taxon>Archosauria</taxon>
        <taxon>Dinosauria</taxon>
        <taxon>Saurischia</taxon>
        <taxon>Theropoda</taxon>
        <taxon>Coelurosauria</taxon>
        <taxon>Aves</taxon>
        <taxon>Neognathae</taxon>
        <taxon>Galloanserae</taxon>
        <taxon>Anseriformes</taxon>
        <taxon>Anatidae</taxon>
        <taxon>Anatinae</taxon>
        <taxon>Anas</taxon>
    </lineage>
</organism>
<dbReference type="Proteomes" id="UP000296049">
    <property type="component" value="Unassembled WGS sequence"/>
</dbReference>
<accession>R0LLJ0</accession>
<protein>
    <submittedName>
        <fullName evidence="2">Uncharacterized protein</fullName>
    </submittedName>
</protein>
<evidence type="ECO:0000313" key="2">
    <source>
        <dbReference type="EMBL" id="EOB02545.1"/>
    </source>
</evidence>
<evidence type="ECO:0000256" key="1">
    <source>
        <dbReference type="SAM" id="MobiDB-lite"/>
    </source>
</evidence>